<evidence type="ECO:0000256" key="3">
    <source>
        <dbReference type="ARBA" id="ARBA00023157"/>
    </source>
</evidence>
<evidence type="ECO:0000259" key="6">
    <source>
        <dbReference type="PROSITE" id="PS51352"/>
    </source>
</evidence>
<reference evidence="7" key="2">
    <citation type="submission" date="2020-09" db="EMBL/GenBank/DDBJ databases">
        <authorList>
            <person name="Sun Q."/>
            <person name="Kim S."/>
        </authorList>
    </citation>
    <scope>NUCLEOTIDE SEQUENCE</scope>
    <source>
        <strain evidence="7">KCTC 23310</strain>
    </source>
</reference>
<reference evidence="7" key="1">
    <citation type="journal article" date="2014" name="Int. J. Syst. Evol. Microbiol.">
        <title>Complete genome sequence of Corynebacterium casei LMG S-19264T (=DSM 44701T), isolated from a smear-ripened cheese.</title>
        <authorList>
            <consortium name="US DOE Joint Genome Institute (JGI-PGF)"/>
            <person name="Walter F."/>
            <person name="Albersmeier A."/>
            <person name="Kalinowski J."/>
            <person name="Ruckert C."/>
        </authorList>
    </citation>
    <scope>NUCLEOTIDE SEQUENCE</scope>
    <source>
        <strain evidence="7">KCTC 23310</strain>
    </source>
</reference>
<organism evidence="7 8">
    <name type="scientific">Neogemmobacter tilapiae</name>
    <dbReference type="NCBI Taxonomy" id="875041"/>
    <lineage>
        <taxon>Bacteria</taxon>
        <taxon>Pseudomonadati</taxon>
        <taxon>Pseudomonadota</taxon>
        <taxon>Alphaproteobacteria</taxon>
        <taxon>Rhodobacterales</taxon>
        <taxon>Paracoccaceae</taxon>
        <taxon>Neogemmobacter</taxon>
    </lineage>
</organism>
<sequence length="247" mass="26797">MRALLLATLMSATALPALAFDPAAMSEAEKEAFGQAVRAYLLENPEVLQEVVSELESRQQAQQASSDTEMVQTYADALFNDPNSWVSGNPEGDLVLVEFMDYRCGYCRKAYDEVEELISSDGNIRFVVKEYPILGEESELSARFAIAVRQIAGDKAYEAAHDALITFRGDVTPDSLARLANDLGVDAKAVLARMTAPEVEAVIAANHALGQQMQISGTPTFVVGGQMLRGYVPLDGMRQIVSEERGG</sequence>
<keyword evidence="4" id="KW-0676">Redox-active center</keyword>
<dbReference type="GO" id="GO:0016491">
    <property type="term" value="F:oxidoreductase activity"/>
    <property type="evidence" value="ECO:0007669"/>
    <property type="project" value="UniProtKB-KW"/>
</dbReference>
<dbReference type="Proteomes" id="UP000638981">
    <property type="component" value="Unassembled WGS sequence"/>
</dbReference>
<dbReference type="PROSITE" id="PS51352">
    <property type="entry name" value="THIOREDOXIN_2"/>
    <property type="match status" value="1"/>
</dbReference>
<dbReference type="CDD" id="cd03023">
    <property type="entry name" value="DsbA_Com1_like"/>
    <property type="match status" value="1"/>
</dbReference>
<dbReference type="Gene3D" id="3.40.30.10">
    <property type="entry name" value="Glutaredoxin"/>
    <property type="match status" value="1"/>
</dbReference>
<dbReference type="InterPro" id="IPR013766">
    <property type="entry name" value="Thioredoxin_domain"/>
</dbReference>
<name>A0A918TQM5_9RHOB</name>
<dbReference type="InterPro" id="IPR036249">
    <property type="entry name" value="Thioredoxin-like_sf"/>
</dbReference>
<dbReference type="RefSeq" id="WP_189411843.1">
    <property type="nucleotide sequence ID" value="NZ_BMYJ01000006.1"/>
</dbReference>
<dbReference type="InterPro" id="IPR041205">
    <property type="entry name" value="ScsC_N"/>
</dbReference>
<comment type="caution">
    <text evidence="7">The sequence shown here is derived from an EMBL/GenBank/DDBJ whole genome shotgun (WGS) entry which is preliminary data.</text>
</comment>
<dbReference type="Pfam" id="PF01323">
    <property type="entry name" value="DSBA"/>
    <property type="match status" value="1"/>
</dbReference>
<proteinExistence type="predicted"/>
<accession>A0A918TQM5</accession>
<dbReference type="Pfam" id="PF18312">
    <property type="entry name" value="ScsC_N"/>
    <property type="match status" value="1"/>
</dbReference>
<evidence type="ECO:0000313" key="8">
    <source>
        <dbReference type="Proteomes" id="UP000638981"/>
    </source>
</evidence>
<feature type="signal peptide" evidence="5">
    <location>
        <begin position="1"/>
        <end position="19"/>
    </location>
</feature>
<dbReference type="AlphaFoldDB" id="A0A918TQM5"/>
<dbReference type="PANTHER" id="PTHR13887">
    <property type="entry name" value="GLUTATHIONE S-TRANSFERASE KAPPA"/>
    <property type="match status" value="1"/>
</dbReference>
<feature type="domain" description="Thioredoxin" evidence="6">
    <location>
        <begin position="59"/>
        <end position="246"/>
    </location>
</feature>
<feature type="chain" id="PRO_5036873696" evidence="5">
    <location>
        <begin position="20"/>
        <end position="247"/>
    </location>
</feature>
<evidence type="ECO:0000313" key="7">
    <source>
        <dbReference type="EMBL" id="GHC58874.1"/>
    </source>
</evidence>
<evidence type="ECO:0000256" key="1">
    <source>
        <dbReference type="ARBA" id="ARBA00022729"/>
    </source>
</evidence>
<protein>
    <submittedName>
        <fullName evidence="7">DSBA oxidoreductase</fullName>
    </submittedName>
</protein>
<evidence type="ECO:0000256" key="2">
    <source>
        <dbReference type="ARBA" id="ARBA00023002"/>
    </source>
</evidence>
<evidence type="ECO:0000256" key="4">
    <source>
        <dbReference type="ARBA" id="ARBA00023284"/>
    </source>
</evidence>
<keyword evidence="8" id="KW-1185">Reference proteome</keyword>
<dbReference type="PANTHER" id="PTHR13887:SF14">
    <property type="entry name" value="DISULFIDE BOND FORMATION PROTEIN D"/>
    <property type="match status" value="1"/>
</dbReference>
<dbReference type="SUPFAM" id="SSF52833">
    <property type="entry name" value="Thioredoxin-like"/>
    <property type="match status" value="1"/>
</dbReference>
<gene>
    <name evidence="7" type="ORF">GCM10007315_23340</name>
</gene>
<keyword evidence="3" id="KW-1015">Disulfide bond</keyword>
<keyword evidence="2" id="KW-0560">Oxidoreductase</keyword>
<dbReference type="EMBL" id="BMYJ01000006">
    <property type="protein sequence ID" value="GHC58874.1"/>
    <property type="molecule type" value="Genomic_DNA"/>
</dbReference>
<evidence type="ECO:0000256" key="5">
    <source>
        <dbReference type="SAM" id="SignalP"/>
    </source>
</evidence>
<keyword evidence="1 5" id="KW-0732">Signal</keyword>
<dbReference type="InterPro" id="IPR001853">
    <property type="entry name" value="DSBA-like_thioredoxin_dom"/>
</dbReference>